<evidence type="ECO:0000259" key="2">
    <source>
        <dbReference type="Pfam" id="PF13476"/>
    </source>
</evidence>
<dbReference type="InterPro" id="IPR027417">
    <property type="entry name" value="P-loop_NTPase"/>
</dbReference>
<proteinExistence type="predicted"/>
<feature type="coiled-coil region" evidence="1">
    <location>
        <begin position="463"/>
        <end position="493"/>
    </location>
</feature>
<evidence type="ECO:0000313" key="4">
    <source>
        <dbReference type="Proteomes" id="UP000598488"/>
    </source>
</evidence>
<dbReference type="EMBL" id="JAEMUH010000002">
    <property type="protein sequence ID" value="MBJ7549521.1"/>
    <property type="molecule type" value="Genomic_DNA"/>
</dbReference>
<sequence>MKIYLNKLVLRLKQSEEVIEFSDTSYFYGKMGAGKTSIARLIDYCFGGDFEYSPALQQEFVSVNLFLSVNDNKLTLLRPRDASSVIASYSIDKENYKLVVPIDAGEEVIPNSGIENLSDFLFYMSGMIPPKVRRSKIKENSDLQRLSIRNLLWYCYLDQDEIDSDFFHLGSSANNWKRLASRDVLRFIIGFHQEKVSELEEVLTDLRDKRRSLNTAASTLRDVLNESSINSYEDIHNEIESLKLKETELVDVVKGLKSKIKKTENKHAVDNLKNDARAIFYEIESLDLAIRDVKELIARDSRHLNEIQMLKLKVKRDSSARLALLSVSYASCPSCFRSLPERPSGTCVVCGQEDCCEGDPGDNSEILDKDADSRIKELSAAVKDHKEQVSKLERKKNEYVRRKSDIDERLTKLLSEYDSVYLSTVLDTETKLISIKEKIDGLRKLQELPTKVNLLQSEASALTPEIKERNEELKKVREQAEKDTKNLDKLEHIFLEMLLRSNFPGIKQDDLVSIKSPDFLPDVLDSRIGDLAVTSFANLSSGGKKTIYKSCFALAVHCLAKSTKNTVLPSLLIIDSPMKNISERENREVFEGFINLIYELAAEELDGTQIIVIDKEYFPPPEEYVKSHKSRHMQPDSKEFPPLIPYYKGH</sequence>
<dbReference type="SUPFAM" id="SSF52540">
    <property type="entry name" value="P-loop containing nucleoside triphosphate hydrolases"/>
    <property type="match status" value="1"/>
</dbReference>
<gene>
    <name evidence="3" type="ORF">JHD44_02415</name>
</gene>
<keyword evidence="1" id="KW-0175">Coiled coil</keyword>
<protein>
    <recommendedName>
        <fullName evidence="2">Rad50/SbcC-type AAA domain-containing protein</fullName>
    </recommendedName>
</protein>
<dbReference type="Gene3D" id="3.40.50.300">
    <property type="entry name" value="P-loop containing nucleotide triphosphate hydrolases"/>
    <property type="match status" value="2"/>
</dbReference>
<accession>A0ABS0Z782</accession>
<dbReference type="RefSeq" id="WP_199460731.1">
    <property type="nucleotide sequence ID" value="NZ_JAEMUH010000002.1"/>
</dbReference>
<evidence type="ECO:0000313" key="3">
    <source>
        <dbReference type="EMBL" id="MBJ7549521.1"/>
    </source>
</evidence>
<dbReference type="InterPro" id="IPR038729">
    <property type="entry name" value="Rad50/SbcC_AAA"/>
</dbReference>
<dbReference type="Proteomes" id="UP000598488">
    <property type="component" value="Unassembled WGS sequence"/>
</dbReference>
<dbReference type="Pfam" id="PF13476">
    <property type="entry name" value="AAA_23"/>
    <property type="match status" value="1"/>
</dbReference>
<feature type="coiled-coil region" evidence="1">
    <location>
        <begin position="189"/>
        <end position="216"/>
    </location>
</feature>
<name>A0ABS0Z782_9GAMM</name>
<evidence type="ECO:0000256" key="1">
    <source>
        <dbReference type="SAM" id="Coils"/>
    </source>
</evidence>
<feature type="coiled-coil region" evidence="1">
    <location>
        <begin position="375"/>
        <end position="409"/>
    </location>
</feature>
<organism evidence="3 4">
    <name type="scientific">Marinomonas ostreistagni</name>
    <dbReference type="NCBI Taxonomy" id="359209"/>
    <lineage>
        <taxon>Bacteria</taxon>
        <taxon>Pseudomonadati</taxon>
        <taxon>Pseudomonadota</taxon>
        <taxon>Gammaproteobacteria</taxon>
        <taxon>Oceanospirillales</taxon>
        <taxon>Oceanospirillaceae</taxon>
        <taxon>Marinomonas</taxon>
    </lineage>
</organism>
<reference evidence="3 4" key="1">
    <citation type="submission" date="2020-12" db="EMBL/GenBank/DDBJ databases">
        <title>Comparative genome analysis of fungal antagonists Marinomonas ostreistagni 398 and M. spartinae 468.</title>
        <authorList>
            <person name="Fields J.L."/>
            <person name="Mavrodi O.V."/>
            <person name="Biber P.D."/>
            <person name="Indest K.J."/>
            <person name="Mavrodi D.V."/>
        </authorList>
    </citation>
    <scope>NUCLEOTIDE SEQUENCE [LARGE SCALE GENOMIC DNA]</scope>
    <source>
        <strain evidence="3 4">USM7</strain>
    </source>
</reference>
<comment type="caution">
    <text evidence="3">The sequence shown here is derived from an EMBL/GenBank/DDBJ whole genome shotgun (WGS) entry which is preliminary data.</text>
</comment>
<keyword evidence="4" id="KW-1185">Reference proteome</keyword>
<feature type="domain" description="Rad50/SbcC-type AAA" evidence="2">
    <location>
        <begin position="17"/>
        <end position="265"/>
    </location>
</feature>